<gene>
    <name evidence="2" type="ordered locus">Tresu_0650</name>
</gene>
<dbReference type="Proteomes" id="UP000006852">
    <property type="component" value="Chromosome"/>
</dbReference>
<dbReference type="EMBL" id="CP002631">
    <property type="protein sequence ID" value="AEB13591.1"/>
    <property type="molecule type" value="Genomic_DNA"/>
</dbReference>
<feature type="signal peptide" evidence="1">
    <location>
        <begin position="1"/>
        <end position="22"/>
    </location>
</feature>
<dbReference type="KEGG" id="tsu:Tresu_0650"/>
<evidence type="ECO:0000313" key="2">
    <source>
        <dbReference type="EMBL" id="AEB13591.1"/>
    </source>
</evidence>
<accession>F2NUM8</accession>
<dbReference type="RefSeq" id="WP_013700898.1">
    <property type="nucleotide sequence ID" value="NC_015385.1"/>
</dbReference>
<name>F2NUM8_TRES6</name>
<evidence type="ECO:0000313" key="3">
    <source>
        <dbReference type="Proteomes" id="UP000006852"/>
    </source>
</evidence>
<organism evidence="2 3">
    <name type="scientific">Treponema succinifaciens (strain ATCC 33096 / DSM 2489 / 6091)</name>
    <dbReference type="NCBI Taxonomy" id="869209"/>
    <lineage>
        <taxon>Bacteria</taxon>
        <taxon>Pseudomonadati</taxon>
        <taxon>Spirochaetota</taxon>
        <taxon>Spirochaetia</taxon>
        <taxon>Spirochaetales</taxon>
        <taxon>Treponemataceae</taxon>
        <taxon>Treponema</taxon>
    </lineage>
</organism>
<reference evidence="2 3" key="1">
    <citation type="journal article" date="2011" name="Stand. Genomic Sci.">
        <title>Complete genome sequence of Treponema succinifaciens type strain (6091).</title>
        <authorList>
            <person name="Han C."/>
            <person name="Gronow S."/>
            <person name="Teshima H."/>
            <person name="Lapidus A."/>
            <person name="Nolan M."/>
            <person name="Lucas S."/>
            <person name="Hammon N."/>
            <person name="Deshpande S."/>
            <person name="Cheng J.F."/>
            <person name="Zeytun A."/>
            <person name="Tapia R."/>
            <person name="Goodwin L."/>
            <person name="Pitluck S."/>
            <person name="Liolios K."/>
            <person name="Pagani I."/>
            <person name="Ivanova N."/>
            <person name="Mavromatis K."/>
            <person name="Mikhailova N."/>
            <person name="Huntemann M."/>
            <person name="Pati A."/>
            <person name="Chen A."/>
            <person name="Palaniappan K."/>
            <person name="Land M."/>
            <person name="Hauser L."/>
            <person name="Brambilla E.M."/>
            <person name="Rohde M."/>
            <person name="Goker M."/>
            <person name="Woyke T."/>
            <person name="Bristow J."/>
            <person name="Eisen J.A."/>
            <person name="Markowitz V."/>
            <person name="Hugenholtz P."/>
            <person name="Kyrpides N.C."/>
            <person name="Klenk H.P."/>
            <person name="Detter J.C."/>
        </authorList>
    </citation>
    <scope>NUCLEOTIDE SEQUENCE [LARGE SCALE GENOMIC DNA]</scope>
    <source>
        <strain evidence="3">ATCC 33096 / DSM 2489 / 6091</strain>
    </source>
</reference>
<dbReference type="AlphaFoldDB" id="F2NUM8"/>
<dbReference type="STRING" id="869209.Tresu_0650"/>
<sequence>MKRNLILIFVLLLALFNSCQNETENGNLVGDKTSTDISDDAKKENEEDNIGTAYIMNGSLYNINWYVPDVSNDTQYFSFTNSKIYYRFHYNKNSTFSSLGSSKVGNITFLKTDLSKFEYRWDGSISGSEKTENILLLDKDVLVVNSGFDCTNEIAKTHICYRDLSAYTNDIPFMGFGKTAQNSYSEWFIFTPSGNCYKRYLNFQSNELLIVSGTWEKTDDQTYKIFWSKNNKSKYDILRGTQLYQNASGNISSVPVNLYVTRY</sequence>
<dbReference type="HOGENOM" id="CLU_1057450_0_0_12"/>
<dbReference type="OrthoDB" id="9819381at2"/>
<proteinExistence type="predicted"/>
<dbReference type="GeneID" id="302997848"/>
<keyword evidence="1" id="KW-0732">Signal</keyword>
<evidence type="ECO:0008006" key="4">
    <source>
        <dbReference type="Google" id="ProtNLM"/>
    </source>
</evidence>
<keyword evidence="3" id="KW-1185">Reference proteome</keyword>
<feature type="chain" id="PRO_5003287228" description="Lipoprotein" evidence="1">
    <location>
        <begin position="23"/>
        <end position="263"/>
    </location>
</feature>
<protein>
    <recommendedName>
        <fullName evidence="4">Lipoprotein</fullName>
    </recommendedName>
</protein>
<evidence type="ECO:0000256" key="1">
    <source>
        <dbReference type="SAM" id="SignalP"/>
    </source>
</evidence>
<reference evidence="3" key="2">
    <citation type="submission" date="2011-04" db="EMBL/GenBank/DDBJ databases">
        <title>The complete genome of chromosome of Treponema succinifaciens DSM 2489.</title>
        <authorList>
            <person name="Lucas S."/>
            <person name="Copeland A."/>
            <person name="Lapidus A."/>
            <person name="Bruce D."/>
            <person name="Goodwin L."/>
            <person name="Pitluck S."/>
            <person name="Peters L."/>
            <person name="Kyrpides N."/>
            <person name="Mavromatis K."/>
            <person name="Ivanova N."/>
            <person name="Ovchinnikova G."/>
            <person name="Teshima H."/>
            <person name="Detter J.C."/>
            <person name="Tapia R."/>
            <person name="Han C."/>
            <person name="Land M."/>
            <person name="Hauser L."/>
            <person name="Markowitz V."/>
            <person name="Cheng J.-F."/>
            <person name="Hugenholtz P."/>
            <person name="Woyke T."/>
            <person name="Wu D."/>
            <person name="Gronow S."/>
            <person name="Wellnitz S."/>
            <person name="Brambilla E."/>
            <person name="Klenk H.-P."/>
            <person name="Eisen J.A."/>
        </authorList>
    </citation>
    <scope>NUCLEOTIDE SEQUENCE [LARGE SCALE GENOMIC DNA]</scope>
    <source>
        <strain evidence="3">ATCC 33096 / DSM 2489 / 6091</strain>
    </source>
</reference>